<proteinExistence type="predicted"/>
<organism evidence="2 3">
    <name type="scientific">Nitrosomonas ureae</name>
    <dbReference type="NCBI Taxonomy" id="44577"/>
    <lineage>
        <taxon>Bacteria</taxon>
        <taxon>Pseudomonadati</taxon>
        <taxon>Pseudomonadota</taxon>
        <taxon>Betaproteobacteria</taxon>
        <taxon>Nitrosomonadales</taxon>
        <taxon>Nitrosomonadaceae</taxon>
        <taxon>Nitrosomonas</taxon>
    </lineage>
</organism>
<reference evidence="2 3" key="2">
    <citation type="submission" date="2016-10" db="EMBL/GenBank/DDBJ databases">
        <authorList>
            <person name="de Groot N.N."/>
        </authorList>
    </citation>
    <scope>NUCLEOTIDE SEQUENCE [LARGE SCALE GENOMIC DNA]</scope>
    <source>
        <strain evidence="1">Nm10</strain>
        <strain evidence="2 3">Nm9</strain>
    </source>
</reference>
<dbReference type="Proteomes" id="UP000181998">
    <property type="component" value="Unassembled WGS sequence"/>
</dbReference>
<evidence type="ECO:0000313" key="3">
    <source>
        <dbReference type="Proteomes" id="UP000181998"/>
    </source>
</evidence>
<dbReference type="KEGG" id="nur:ATY38_13960"/>
<dbReference type="AlphaFoldDB" id="A0A0S3AM55"/>
<dbReference type="EMBL" id="FOFX01000022">
    <property type="protein sequence ID" value="SEQ12725.1"/>
    <property type="molecule type" value="Genomic_DNA"/>
</dbReference>
<name>A0A0S3AM55_9PROT</name>
<evidence type="ECO:0000313" key="1">
    <source>
        <dbReference type="EMBL" id="SDU26238.1"/>
    </source>
</evidence>
<evidence type="ECO:0000313" key="4">
    <source>
        <dbReference type="Proteomes" id="UP000182882"/>
    </source>
</evidence>
<evidence type="ECO:0000313" key="2">
    <source>
        <dbReference type="EMBL" id="SEQ12725.1"/>
    </source>
</evidence>
<dbReference type="Proteomes" id="UP000182882">
    <property type="component" value="Unassembled WGS sequence"/>
</dbReference>
<keyword evidence="4" id="KW-1185">Reference proteome</keyword>
<gene>
    <name evidence="1" type="ORF">SAMN05216406_14027</name>
    <name evidence="2" type="ORF">SAMN05421510_102227</name>
</gene>
<dbReference type="EMBL" id="FNLN01000040">
    <property type="protein sequence ID" value="SDU26238.1"/>
    <property type="molecule type" value="Genomic_DNA"/>
</dbReference>
<sequence>MALIDDGIEALKALLSCVHSDGYFEAHAYIEEKNEAKLKKLCLSELTPGMLLLATDKGRNFDNEGRKLGRYACMSPLFKQDGKFDQNRACDAVLIRKVSAGCELFYIELKSDNPSGFAGQFKSTQAFMGYVLYLVDLFCNIKLEIKRERYIVFHTDSKNATHRGKKQKTRFSPKDANTAESPMKFCVRNNDTIRCTEFF</sequence>
<reference evidence="4" key="1">
    <citation type="submission" date="2016-10" db="EMBL/GenBank/DDBJ databases">
        <authorList>
            <person name="Varghese N."/>
            <person name="Submissions S."/>
        </authorList>
    </citation>
    <scope>NUCLEOTIDE SEQUENCE [LARGE SCALE GENOMIC DNA]</scope>
    <source>
        <strain evidence="4">Nm10</strain>
    </source>
</reference>
<accession>A0A0S3AM55</accession>
<dbReference type="RefSeq" id="WP_062559826.1">
    <property type="nucleotide sequence ID" value="NZ_CP013341.1"/>
</dbReference>
<dbReference type="OrthoDB" id="9255557at2"/>
<protein>
    <submittedName>
        <fullName evidence="2">Uncharacterized protein</fullName>
    </submittedName>
</protein>